<reference evidence="2 3" key="1">
    <citation type="journal article" date="2019" name="Sci. Rep.">
        <title>A high-quality genome of Eragrostis curvula grass provides insights into Poaceae evolution and supports new strategies to enhance forage quality.</title>
        <authorList>
            <person name="Carballo J."/>
            <person name="Santos B.A.C.M."/>
            <person name="Zappacosta D."/>
            <person name="Garbus I."/>
            <person name="Selva J.P."/>
            <person name="Gallo C.A."/>
            <person name="Diaz A."/>
            <person name="Albertini E."/>
            <person name="Caccamo M."/>
            <person name="Echenique V."/>
        </authorList>
    </citation>
    <scope>NUCLEOTIDE SEQUENCE [LARGE SCALE GENOMIC DNA]</scope>
    <source>
        <strain evidence="3">cv. Victoria</strain>
        <tissue evidence="2">Leaf</tissue>
    </source>
</reference>
<evidence type="ECO:0000313" key="3">
    <source>
        <dbReference type="Proteomes" id="UP000324897"/>
    </source>
</evidence>
<evidence type="ECO:0000256" key="1">
    <source>
        <dbReference type="SAM" id="MobiDB-lite"/>
    </source>
</evidence>
<organism evidence="2 3">
    <name type="scientific">Eragrostis curvula</name>
    <name type="common">weeping love grass</name>
    <dbReference type="NCBI Taxonomy" id="38414"/>
    <lineage>
        <taxon>Eukaryota</taxon>
        <taxon>Viridiplantae</taxon>
        <taxon>Streptophyta</taxon>
        <taxon>Embryophyta</taxon>
        <taxon>Tracheophyta</taxon>
        <taxon>Spermatophyta</taxon>
        <taxon>Magnoliopsida</taxon>
        <taxon>Liliopsida</taxon>
        <taxon>Poales</taxon>
        <taxon>Poaceae</taxon>
        <taxon>PACMAD clade</taxon>
        <taxon>Chloridoideae</taxon>
        <taxon>Eragrostideae</taxon>
        <taxon>Eragrostidinae</taxon>
        <taxon>Eragrostis</taxon>
    </lineage>
</organism>
<sequence>MTTQRHGAQKCFMLRVRRLHGGKMGCFILLGRHRLDPSLLPTSSAPPDPTETIPSARLTMPGHANIKNI</sequence>
<protein>
    <submittedName>
        <fullName evidence="2">Uncharacterized protein</fullName>
    </submittedName>
</protein>
<accession>A0A5J9T2L3</accession>
<feature type="region of interest" description="Disordered" evidence="1">
    <location>
        <begin position="40"/>
        <end position="69"/>
    </location>
</feature>
<dbReference type="Gramene" id="TVU05575">
    <property type="protein sequence ID" value="TVU05575"/>
    <property type="gene ID" value="EJB05_48742"/>
</dbReference>
<proteinExistence type="predicted"/>
<dbReference type="EMBL" id="RWGY01000051">
    <property type="protein sequence ID" value="TVU05575.1"/>
    <property type="molecule type" value="Genomic_DNA"/>
</dbReference>
<comment type="caution">
    <text evidence="2">The sequence shown here is derived from an EMBL/GenBank/DDBJ whole genome shotgun (WGS) entry which is preliminary data.</text>
</comment>
<dbReference type="AlphaFoldDB" id="A0A5J9T2L3"/>
<feature type="non-terminal residue" evidence="2">
    <location>
        <position position="1"/>
    </location>
</feature>
<evidence type="ECO:0000313" key="2">
    <source>
        <dbReference type="EMBL" id="TVU05575.1"/>
    </source>
</evidence>
<keyword evidence="3" id="KW-1185">Reference proteome</keyword>
<name>A0A5J9T2L3_9POAL</name>
<dbReference type="Proteomes" id="UP000324897">
    <property type="component" value="Unassembled WGS sequence"/>
</dbReference>
<gene>
    <name evidence="2" type="ORF">EJB05_48742</name>
</gene>